<dbReference type="Proteomes" id="UP001186974">
    <property type="component" value="Unassembled WGS sequence"/>
</dbReference>
<gene>
    <name evidence="1" type="ORF">LTS18_001601</name>
</gene>
<dbReference type="EMBL" id="JAWDJW010012111">
    <property type="protein sequence ID" value="KAK3044317.1"/>
    <property type="molecule type" value="Genomic_DNA"/>
</dbReference>
<feature type="non-terminal residue" evidence="1">
    <location>
        <position position="1"/>
    </location>
</feature>
<reference evidence="1" key="1">
    <citation type="submission" date="2024-09" db="EMBL/GenBank/DDBJ databases">
        <title>Black Yeasts Isolated from many extreme environments.</title>
        <authorList>
            <person name="Coleine C."/>
            <person name="Stajich J.E."/>
            <person name="Selbmann L."/>
        </authorList>
    </citation>
    <scope>NUCLEOTIDE SEQUENCE</scope>
    <source>
        <strain evidence="1">CCFEE 5737</strain>
    </source>
</reference>
<sequence>LLLHQLEPAYIMPALPHLHDMTSSTSAVHGLTDRLQNLTLPSGPATVFAFATVVLLSIKLRSARRKRNNAGKTSNPPVALDIKQPITPSPWVLPPAAPPAPLRYAVFRPDYSAYPHLQHQMPFTSTPTSFNTPPPPWPTIRTMAEPEWSFSEANKTYGECHAYYQHINTANSPNNIMMQGQTFFPSDGGAGWRRTQWNVVGAG</sequence>
<accession>A0ACC3CSQ1</accession>
<evidence type="ECO:0000313" key="1">
    <source>
        <dbReference type="EMBL" id="KAK3044317.1"/>
    </source>
</evidence>
<evidence type="ECO:0000313" key="2">
    <source>
        <dbReference type="Proteomes" id="UP001186974"/>
    </source>
</evidence>
<proteinExistence type="predicted"/>
<organism evidence="1 2">
    <name type="scientific">Coniosporium uncinatum</name>
    <dbReference type="NCBI Taxonomy" id="93489"/>
    <lineage>
        <taxon>Eukaryota</taxon>
        <taxon>Fungi</taxon>
        <taxon>Dikarya</taxon>
        <taxon>Ascomycota</taxon>
        <taxon>Pezizomycotina</taxon>
        <taxon>Dothideomycetes</taxon>
        <taxon>Dothideomycetes incertae sedis</taxon>
        <taxon>Coniosporium</taxon>
    </lineage>
</organism>
<comment type="caution">
    <text evidence="1">The sequence shown here is derived from an EMBL/GenBank/DDBJ whole genome shotgun (WGS) entry which is preliminary data.</text>
</comment>
<name>A0ACC3CSQ1_9PEZI</name>
<protein>
    <submittedName>
        <fullName evidence="1">Uncharacterized protein</fullName>
    </submittedName>
</protein>
<keyword evidence="2" id="KW-1185">Reference proteome</keyword>